<dbReference type="NCBIfam" id="TIGR00477">
    <property type="entry name" value="tehB"/>
    <property type="match status" value="1"/>
</dbReference>
<gene>
    <name evidence="4" type="primary">tehB</name>
    <name evidence="4" type="ORF">PIGHUM_03315</name>
</gene>
<dbReference type="InterPro" id="IPR029063">
    <property type="entry name" value="SAM-dependent_MTases_sf"/>
</dbReference>
<feature type="domain" description="Tellurite resistance methyltransferase TehB-like" evidence="2">
    <location>
        <begin position="90"/>
        <end position="281"/>
    </location>
</feature>
<dbReference type="InterPro" id="IPR015985">
    <property type="entry name" value="TehB-like_dom"/>
</dbReference>
<evidence type="ECO:0000313" key="5">
    <source>
        <dbReference type="Proteomes" id="UP000277294"/>
    </source>
</evidence>
<dbReference type="InterPro" id="IPR015392">
    <property type="entry name" value="TehB/YeaR-like_dom"/>
</dbReference>
<dbReference type="PANTHER" id="PTHR43861:SF3">
    <property type="entry name" value="PUTATIVE (AFU_ORTHOLOGUE AFUA_2G14390)-RELATED"/>
    <property type="match status" value="1"/>
</dbReference>
<dbReference type="NCBIfam" id="NF008405">
    <property type="entry name" value="PRK11207.1"/>
    <property type="match status" value="1"/>
</dbReference>
<evidence type="ECO:0000256" key="1">
    <source>
        <dbReference type="ARBA" id="ARBA00022679"/>
    </source>
</evidence>
<dbReference type="EMBL" id="UWPJ01000025">
    <property type="protein sequence ID" value="VCU71234.1"/>
    <property type="molecule type" value="Genomic_DNA"/>
</dbReference>
<evidence type="ECO:0000259" key="2">
    <source>
        <dbReference type="Pfam" id="PF03848"/>
    </source>
</evidence>
<evidence type="ECO:0000259" key="3">
    <source>
        <dbReference type="Pfam" id="PF09313"/>
    </source>
</evidence>
<proteinExistence type="predicted"/>
<dbReference type="PIRSF" id="PIRSF005215">
    <property type="entry name" value="TehB"/>
    <property type="match status" value="1"/>
</dbReference>
<dbReference type="RefSeq" id="WP_124080684.1">
    <property type="nucleotide sequence ID" value="NZ_UWPJ01000025.1"/>
</dbReference>
<dbReference type="Pfam" id="PF03848">
    <property type="entry name" value="TehB"/>
    <property type="match status" value="1"/>
</dbReference>
<dbReference type="SUPFAM" id="SSF51197">
    <property type="entry name" value="Clavaminate synthase-like"/>
    <property type="match status" value="1"/>
</dbReference>
<dbReference type="NCBIfam" id="NF008992">
    <property type="entry name" value="PRK12335.1"/>
    <property type="match status" value="1"/>
</dbReference>
<accession>A0A3P4B4K2</accession>
<keyword evidence="4" id="KW-0489">Methyltransferase</keyword>
<dbReference type="Pfam" id="PF09313">
    <property type="entry name" value="TehB-like"/>
    <property type="match status" value="1"/>
</dbReference>
<dbReference type="GO" id="GO:0032259">
    <property type="term" value="P:methylation"/>
    <property type="evidence" value="ECO:0007669"/>
    <property type="project" value="UniProtKB-KW"/>
</dbReference>
<dbReference type="GO" id="GO:0008757">
    <property type="term" value="F:S-adenosylmethionine-dependent methyltransferase activity"/>
    <property type="evidence" value="ECO:0007669"/>
    <property type="project" value="InterPro"/>
</dbReference>
<dbReference type="CDD" id="cd02440">
    <property type="entry name" value="AdoMet_MTases"/>
    <property type="match status" value="1"/>
</dbReference>
<feature type="domain" description="TehB/YeaR-like" evidence="3">
    <location>
        <begin position="8"/>
        <end position="88"/>
    </location>
</feature>
<dbReference type="PANTHER" id="PTHR43861">
    <property type="entry name" value="TRANS-ACONITATE 2-METHYLTRANSFERASE-RELATED"/>
    <property type="match status" value="1"/>
</dbReference>
<dbReference type="Gene3D" id="3.40.50.150">
    <property type="entry name" value="Vaccinia Virus protein VP39"/>
    <property type="match status" value="1"/>
</dbReference>
<protein>
    <submittedName>
        <fullName evidence="4">Putative S-adenosyl-L-methionine-dependent methyltransferase TehB</fullName>
        <ecNumber evidence="4">2.1.1.-</ecNumber>
    </submittedName>
</protein>
<name>A0A3P4B4K2_9BURK</name>
<dbReference type="Gene3D" id="2.60.120.10">
    <property type="entry name" value="Jelly Rolls"/>
    <property type="match status" value="1"/>
</dbReference>
<dbReference type="GO" id="GO:0005737">
    <property type="term" value="C:cytoplasm"/>
    <property type="evidence" value="ECO:0007669"/>
    <property type="project" value="InterPro"/>
</dbReference>
<dbReference type="SUPFAM" id="SSF53335">
    <property type="entry name" value="S-adenosyl-L-methionine-dependent methyltransferases"/>
    <property type="match status" value="1"/>
</dbReference>
<dbReference type="InterPro" id="IPR014431">
    <property type="entry name" value="Tellurite-R_TehB-2"/>
</dbReference>
<sequence>MPDLLVYKTLPVWNARTLPEAFQRRHNTQAGTWAQLTVLRGSLEFATLDENDGVTGHWTFTPDRQPPRIAPEQWHRIAGFSPDLECQLEFLCVREDYFAKKYRLARTHSEVVEAASRLPAGRVLDLGCGNGRNALYLAMQGFQVEAWDRDAERVDNARRIAQAEDLSIRFEQADLNHARIPGTYDLILSTVVLMFLQRATIPGLLADMQRATAPGGCNLIVAAMDTPDHPCPVPFPFTFKPGELAGYYTGWELLKYNENLGSLHKNDEHGKPIVLHFATLLARKPA</sequence>
<dbReference type="AlphaFoldDB" id="A0A3P4B4K2"/>
<dbReference type="InterPro" id="IPR004537">
    <property type="entry name" value="Tellurite-R_MeTrfase_TehB"/>
</dbReference>
<reference evidence="4 5" key="1">
    <citation type="submission" date="2018-10" db="EMBL/GenBank/DDBJ databases">
        <authorList>
            <person name="Criscuolo A."/>
        </authorList>
    </citation>
    <scope>NUCLEOTIDE SEQUENCE [LARGE SCALE GENOMIC DNA]</scope>
    <source>
        <strain evidence="4">DnA1</strain>
    </source>
</reference>
<dbReference type="OrthoDB" id="9804312at2"/>
<keyword evidence="1 4" id="KW-0808">Transferase</keyword>
<evidence type="ECO:0000313" key="4">
    <source>
        <dbReference type="EMBL" id="VCU71234.1"/>
    </source>
</evidence>
<dbReference type="EC" id="2.1.1.-" evidence="4"/>
<organism evidence="4 5">
    <name type="scientific">Pigmentiphaga humi</name>
    <dbReference type="NCBI Taxonomy" id="2478468"/>
    <lineage>
        <taxon>Bacteria</taxon>
        <taxon>Pseudomonadati</taxon>
        <taxon>Pseudomonadota</taxon>
        <taxon>Betaproteobacteria</taxon>
        <taxon>Burkholderiales</taxon>
        <taxon>Alcaligenaceae</taxon>
        <taxon>Pigmentiphaga</taxon>
    </lineage>
</organism>
<dbReference type="GO" id="GO:0046690">
    <property type="term" value="P:response to tellurium ion"/>
    <property type="evidence" value="ECO:0007669"/>
    <property type="project" value="InterPro"/>
</dbReference>
<dbReference type="InterPro" id="IPR014710">
    <property type="entry name" value="RmlC-like_jellyroll"/>
</dbReference>
<dbReference type="Proteomes" id="UP000277294">
    <property type="component" value="Unassembled WGS sequence"/>
</dbReference>
<keyword evidence="5" id="KW-1185">Reference proteome</keyword>